<proteinExistence type="predicted"/>
<reference evidence="2 3" key="1">
    <citation type="submission" date="2021-06" db="EMBL/GenBank/DDBJ databases">
        <authorList>
            <person name="Palmer J.M."/>
        </authorList>
    </citation>
    <scope>NUCLEOTIDE SEQUENCE [LARGE SCALE GENOMIC DNA]</scope>
    <source>
        <strain evidence="2 3">XC_2019</strain>
        <tissue evidence="2">Muscle</tissue>
    </source>
</reference>
<protein>
    <submittedName>
        <fullName evidence="2">FERM domain-containing protein 8</fullName>
    </submittedName>
</protein>
<evidence type="ECO:0000256" key="1">
    <source>
        <dbReference type="SAM" id="MobiDB-lite"/>
    </source>
</evidence>
<dbReference type="Proteomes" id="UP001434883">
    <property type="component" value="Unassembled WGS sequence"/>
</dbReference>
<name>A0ABV0QW86_9TELE</name>
<organism evidence="2 3">
    <name type="scientific">Xenoophorus captivus</name>
    <dbReference type="NCBI Taxonomy" id="1517983"/>
    <lineage>
        <taxon>Eukaryota</taxon>
        <taxon>Metazoa</taxon>
        <taxon>Chordata</taxon>
        <taxon>Craniata</taxon>
        <taxon>Vertebrata</taxon>
        <taxon>Euteleostomi</taxon>
        <taxon>Actinopterygii</taxon>
        <taxon>Neopterygii</taxon>
        <taxon>Teleostei</taxon>
        <taxon>Neoteleostei</taxon>
        <taxon>Acanthomorphata</taxon>
        <taxon>Ovalentaria</taxon>
        <taxon>Atherinomorphae</taxon>
        <taxon>Cyprinodontiformes</taxon>
        <taxon>Goodeidae</taxon>
        <taxon>Xenoophorus</taxon>
    </lineage>
</organism>
<dbReference type="InterPro" id="IPR051594">
    <property type="entry name" value="KRIT1/FRMD8"/>
</dbReference>
<dbReference type="EMBL" id="JAHRIN010025724">
    <property type="protein sequence ID" value="MEQ2200115.1"/>
    <property type="molecule type" value="Genomic_DNA"/>
</dbReference>
<evidence type="ECO:0000313" key="3">
    <source>
        <dbReference type="Proteomes" id="UP001434883"/>
    </source>
</evidence>
<keyword evidence="3" id="KW-1185">Reference proteome</keyword>
<dbReference type="Gene3D" id="3.10.20.90">
    <property type="entry name" value="Phosphatidylinositol 3-kinase Catalytic Subunit, Chain A, domain 1"/>
    <property type="match status" value="1"/>
</dbReference>
<feature type="region of interest" description="Disordered" evidence="1">
    <location>
        <begin position="1"/>
        <end position="20"/>
    </location>
</feature>
<accession>A0ABV0QW86</accession>
<sequence length="169" mass="18793">MEGDNCSFPPDLSDDHSQRGSVASSATLSRAQDVLVYLFGESAVHLSVEGLGSVSVQELGHSVREALHIPESTQDPFAFWLCSPLLELQLKPRHQPYKLCRQWQDLLYRFTEASEDDISQGGNLSRVSTKVPIGTMLMGWAWLTPSLHVLRLDAVFFLRASTSQVKYAS</sequence>
<dbReference type="PANTHER" id="PTHR13283">
    <property type="entry name" value="KREV INTERACTION TRAPPED 1-RELATED"/>
    <property type="match status" value="1"/>
</dbReference>
<comment type="caution">
    <text evidence="2">The sequence shown here is derived from an EMBL/GenBank/DDBJ whole genome shotgun (WGS) entry which is preliminary data.</text>
</comment>
<evidence type="ECO:0000313" key="2">
    <source>
        <dbReference type="EMBL" id="MEQ2200115.1"/>
    </source>
</evidence>
<gene>
    <name evidence="2" type="primary">FRMD8</name>
    <name evidence="2" type="ORF">XENOCAPTIV_022938</name>
</gene>
<dbReference type="PANTHER" id="PTHR13283:SF10">
    <property type="entry name" value="FERM DOMAIN-CONTAINING PROTEIN 8"/>
    <property type="match status" value="1"/>
</dbReference>